<dbReference type="EMBL" id="BX294134">
    <property type="protein sequence ID" value="CAD71907.1"/>
    <property type="molecule type" value="Genomic_DNA"/>
</dbReference>
<reference evidence="1 2" key="1">
    <citation type="journal article" date="2003" name="Proc. Natl. Acad. Sci. U.S.A.">
        <title>Complete genome sequence of the marine planctomycete Pirellula sp. strain 1.</title>
        <authorList>
            <person name="Gloeckner F.O."/>
            <person name="Kube M."/>
            <person name="Bauer M."/>
            <person name="Teeling H."/>
            <person name="Lombardot T."/>
            <person name="Ludwig W."/>
            <person name="Gade D."/>
            <person name="Beck A."/>
            <person name="Borzym K."/>
            <person name="Heitmann K."/>
            <person name="Rabus R."/>
            <person name="Schlesner H."/>
            <person name="Amann R."/>
            <person name="Reinhardt R."/>
        </authorList>
    </citation>
    <scope>NUCLEOTIDE SEQUENCE [LARGE SCALE GENOMIC DNA]</scope>
    <source>
        <strain evidence="2">DSM 10527 / NCIMB 13988 / SH1</strain>
    </source>
</reference>
<gene>
    <name evidence="1" type="ordered locus">RB1106</name>
</gene>
<sequence length="47" mass="5081">MSRSKPIPRFHVKKPSFMPPLAGSKSPGFLAFSLVDGRSPLTDQPGL</sequence>
<dbReference type="STRING" id="243090.RB1106"/>
<dbReference type="AlphaFoldDB" id="Q7UXU4"/>
<protein>
    <submittedName>
        <fullName evidence="1">Uncharacterized protein</fullName>
    </submittedName>
</protein>
<accession>Q7UXU4</accession>
<keyword evidence="2" id="KW-1185">Reference proteome</keyword>
<dbReference type="InParanoid" id="Q7UXU4"/>
<dbReference type="HOGENOM" id="CLU_3172530_0_0_0"/>
<proteinExistence type="predicted"/>
<dbReference type="EnsemblBacteria" id="CAD71907">
    <property type="protein sequence ID" value="CAD71907"/>
    <property type="gene ID" value="RB1106"/>
</dbReference>
<dbReference type="KEGG" id="rba:RB1106"/>
<name>Q7UXU4_RHOBA</name>
<dbReference type="Proteomes" id="UP000001025">
    <property type="component" value="Chromosome"/>
</dbReference>
<evidence type="ECO:0000313" key="2">
    <source>
        <dbReference type="Proteomes" id="UP000001025"/>
    </source>
</evidence>
<organism evidence="1 2">
    <name type="scientific">Rhodopirellula baltica (strain DSM 10527 / NCIMB 13988 / SH1)</name>
    <dbReference type="NCBI Taxonomy" id="243090"/>
    <lineage>
        <taxon>Bacteria</taxon>
        <taxon>Pseudomonadati</taxon>
        <taxon>Planctomycetota</taxon>
        <taxon>Planctomycetia</taxon>
        <taxon>Pirellulales</taxon>
        <taxon>Pirellulaceae</taxon>
        <taxon>Rhodopirellula</taxon>
    </lineage>
</organism>
<evidence type="ECO:0000313" key="1">
    <source>
        <dbReference type="EMBL" id="CAD71907.1"/>
    </source>
</evidence>